<accession>A0A133ZHV7</accession>
<evidence type="ECO:0000256" key="1">
    <source>
        <dbReference type="SAM" id="Coils"/>
    </source>
</evidence>
<name>A0A133ZHV7_9FIRM</name>
<gene>
    <name evidence="2" type="ORF">HMPREF1866_02202</name>
</gene>
<dbReference type="Proteomes" id="UP000070394">
    <property type="component" value="Unassembled WGS sequence"/>
</dbReference>
<dbReference type="EMBL" id="LSDA01000121">
    <property type="protein sequence ID" value="KXB55029.1"/>
    <property type="molecule type" value="Genomic_DNA"/>
</dbReference>
<comment type="caution">
    <text evidence="2">The sequence shown here is derived from an EMBL/GenBank/DDBJ whole genome shotgun (WGS) entry which is preliminary data.</text>
</comment>
<feature type="coiled-coil region" evidence="1">
    <location>
        <begin position="6"/>
        <end position="40"/>
    </location>
</feature>
<evidence type="ECO:0000313" key="2">
    <source>
        <dbReference type="EMBL" id="KXB55029.1"/>
    </source>
</evidence>
<sequence length="117" mass="13809">MLNIKVEKLLENIPEVQDVNERLKDTATKVETIADRLKSQSVLVKHSQRTIELADRFRTISSYFDKIEELRDFIRAYQDAEDDIVTRLKVSYSDITLEKVDISEEMKDIDMIRLKFN</sequence>
<protein>
    <submittedName>
        <fullName evidence="2">Uncharacterized protein</fullName>
    </submittedName>
</protein>
<dbReference type="AlphaFoldDB" id="A0A133ZHV7"/>
<reference evidence="3" key="1">
    <citation type="submission" date="2016-01" db="EMBL/GenBank/DDBJ databases">
        <authorList>
            <person name="Mitreva M."/>
            <person name="Pepin K.H."/>
            <person name="Mihindukulasuriya K.A."/>
            <person name="Fulton R."/>
            <person name="Fronick C."/>
            <person name="O'Laughlin M."/>
            <person name="Miner T."/>
            <person name="Herter B."/>
            <person name="Rosa B.A."/>
            <person name="Cordes M."/>
            <person name="Tomlinson C."/>
            <person name="Wollam A."/>
            <person name="Palsikar V.B."/>
            <person name="Mardis E.R."/>
            <person name="Wilson R.K."/>
        </authorList>
    </citation>
    <scope>NUCLEOTIDE SEQUENCE [LARGE SCALE GENOMIC DNA]</scope>
    <source>
        <strain evidence="3">DNF00896</strain>
    </source>
</reference>
<proteinExistence type="predicted"/>
<dbReference type="PATRIC" id="fig|467210.3.peg.2180"/>
<dbReference type="RefSeq" id="WP_060931811.1">
    <property type="nucleotide sequence ID" value="NZ_KQ959840.1"/>
</dbReference>
<dbReference type="STRING" id="467210.HMPREF1866_02202"/>
<evidence type="ECO:0000313" key="3">
    <source>
        <dbReference type="Proteomes" id="UP000070394"/>
    </source>
</evidence>
<keyword evidence="3" id="KW-1185">Reference proteome</keyword>
<organism evidence="2 3">
    <name type="scientific">Lachnoanaerobaculum saburreum</name>
    <dbReference type="NCBI Taxonomy" id="467210"/>
    <lineage>
        <taxon>Bacteria</taxon>
        <taxon>Bacillati</taxon>
        <taxon>Bacillota</taxon>
        <taxon>Clostridia</taxon>
        <taxon>Lachnospirales</taxon>
        <taxon>Lachnospiraceae</taxon>
        <taxon>Lachnoanaerobaculum</taxon>
    </lineage>
</organism>
<keyword evidence="1" id="KW-0175">Coiled coil</keyword>
<dbReference type="Gene3D" id="1.20.5.300">
    <property type="match status" value="1"/>
</dbReference>